<protein>
    <recommendedName>
        <fullName evidence="1">DUF4729 domain-containing protein</fullName>
    </recommendedName>
</protein>
<gene>
    <name evidence="2" type="ORF">ABEB36_008056</name>
</gene>
<evidence type="ECO:0000259" key="1">
    <source>
        <dbReference type="Pfam" id="PF15866"/>
    </source>
</evidence>
<accession>A0ABD1EKR2</accession>
<keyword evidence="3" id="KW-1185">Reference proteome</keyword>
<comment type="caution">
    <text evidence="2">The sequence shown here is derived from an EMBL/GenBank/DDBJ whole genome shotgun (WGS) entry which is preliminary data.</text>
</comment>
<reference evidence="2 3" key="1">
    <citation type="submission" date="2024-05" db="EMBL/GenBank/DDBJ databases">
        <title>Genetic variation in Jamaican populations of the coffee berry borer (Hypothenemus hampei).</title>
        <authorList>
            <person name="Errbii M."/>
            <person name="Myrie A."/>
        </authorList>
    </citation>
    <scope>NUCLEOTIDE SEQUENCE [LARGE SCALE GENOMIC DNA]</scope>
    <source>
        <strain evidence="2">JA-Hopewell-2020-01-JO</strain>
        <tissue evidence="2">Whole body</tissue>
    </source>
</reference>
<feature type="domain" description="DUF4729" evidence="1">
    <location>
        <begin position="98"/>
        <end position="287"/>
    </location>
</feature>
<organism evidence="2 3">
    <name type="scientific">Hypothenemus hampei</name>
    <name type="common">Coffee berry borer</name>
    <dbReference type="NCBI Taxonomy" id="57062"/>
    <lineage>
        <taxon>Eukaryota</taxon>
        <taxon>Metazoa</taxon>
        <taxon>Ecdysozoa</taxon>
        <taxon>Arthropoda</taxon>
        <taxon>Hexapoda</taxon>
        <taxon>Insecta</taxon>
        <taxon>Pterygota</taxon>
        <taxon>Neoptera</taxon>
        <taxon>Endopterygota</taxon>
        <taxon>Coleoptera</taxon>
        <taxon>Polyphaga</taxon>
        <taxon>Cucujiformia</taxon>
        <taxon>Curculionidae</taxon>
        <taxon>Scolytinae</taxon>
        <taxon>Hypothenemus</taxon>
    </lineage>
</organism>
<dbReference type="AlphaFoldDB" id="A0ABD1EKR2"/>
<evidence type="ECO:0000313" key="2">
    <source>
        <dbReference type="EMBL" id="KAL1497026.1"/>
    </source>
</evidence>
<dbReference type="InterPro" id="IPR031732">
    <property type="entry name" value="DUF4729"/>
</dbReference>
<dbReference type="EMBL" id="JBDJPC010000006">
    <property type="protein sequence ID" value="KAL1497026.1"/>
    <property type="molecule type" value="Genomic_DNA"/>
</dbReference>
<sequence length="302" mass="34259">MENKNLFAKCIICMGSFSVDTLLQSSCNDFYCRACFKKTLYPGVKTKASGDTRTKIVDSKGKKFMPHPEKYVRSSQLVNLLHGHQNLSFISLSKRPLQCPKADCNKYISVFTLESHFKHEHKEVPIVSIHLDARCASEFYPRDVRYCTTQCIVLLKMINTEILPASRASHMEITEDQKPIMIVMASRIADVHIISDDEEDKHDSQDVVTHNQEDDGVFTTGDRIIVWLASNTQTILSYTVAVSTLDNNIRQKFYGPMLTISEPAEKLCKEGHCLILTHFHCNYMTENGTKPLALDVVIHSPE</sequence>
<evidence type="ECO:0000313" key="3">
    <source>
        <dbReference type="Proteomes" id="UP001566132"/>
    </source>
</evidence>
<dbReference type="Pfam" id="PF15866">
    <property type="entry name" value="DUF4729"/>
    <property type="match status" value="1"/>
</dbReference>
<proteinExistence type="predicted"/>
<dbReference type="Proteomes" id="UP001566132">
    <property type="component" value="Unassembled WGS sequence"/>
</dbReference>
<name>A0ABD1EKR2_HYPHA</name>